<keyword evidence="5" id="KW-1185">Reference proteome</keyword>
<feature type="region of interest" description="Disordered" evidence="3">
    <location>
        <begin position="23"/>
        <end position="49"/>
    </location>
</feature>
<gene>
    <name evidence="4" type="ORF">B0I35DRAFT_16025</name>
</gene>
<sequence>MSLVCRRGFVRLGRRSVRNVARSPFSHAAARRQSESSSPAPSPLVYPQASTTQHTDLTTFLQYAQRSGLDEKSSVYVGTYYEYAVAAALSRYGFALKRIGGASDLGTDLLGEWKPARTRSPAMRVLLQCKAGAQKPKPQWIRELEGAFAGAPAGWRGAGVLGFLVGEQPATKGVRESMSRSRWPLGYLCCSREGVLRQMLWNARAEAEGLEGFGVATRHGDAGGEERLVLVRNGKVLPLLEQSVH</sequence>
<dbReference type="Pfam" id="PF10356">
    <property type="entry name" value="RRG7"/>
    <property type="match status" value="2"/>
</dbReference>
<comment type="subcellular location">
    <subcellularLocation>
        <location evidence="1">Mitochondrion</location>
    </subcellularLocation>
</comment>
<accession>A0A8K0WXZ2</accession>
<evidence type="ECO:0000256" key="3">
    <source>
        <dbReference type="SAM" id="MobiDB-lite"/>
    </source>
</evidence>
<dbReference type="PANTHER" id="PTHR28133">
    <property type="entry name" value="REQUIRED FOR RESPIRATORY GROWTH PROTEIN 7, MITOCHONDRIAL"/>
    <property type="match status" value="1"/>
</dbReference>
<dbReference type="Proteomes" id="UP000813444">
    <property type="component" value="Unassembled WGS sequence"/>
</dbReference>
<organism evidence="4 5">
    <name type="scientific">Stachybotrys elegans</name>
    <dbReference type="NCBI Taxonomy" id="80388"/>
    <lineage>
        <taxon>Eukaryota</taxon>
        <taxon>Fungi</taxon>
        <taxon>Dikarya</taxon>
        <taxon>Ascomycota</taxon>
        <taxon>Pezizomycotina</taxon>
        <taxon>Sordariomycetes</taxon>
        <taxon>Hypocreomycetidae</taxon>
        <taxon>Hypocreales</taxon>
        <taxon>Stachybotryaceae</taxon>
        <taxon>Stachybotrys</taxon>
    </lineage>
</organism>
<evidence type="ECO:0000256" key="1">
    <source>
        <dbReference type="ARBA" id="ARBA00004173"/>
    </source>
</evidence>
<keyword evidence="2" id="KW-0496">Mitochondrion</keyword>
<dbReference type="PANTHER" id="PTHR28133:SF1">
    <property type="entry name" value="REQUIRED FOR RESPIRATORY GROWTH PROTEIN 7, MITOCHONDRIAL"/>
    <property type="match status" value="1"/>
</dbReference>
<evidence type="ECO:0008006" key="6">
    <source>
        <dbReference type="Google" id="ProtNLM"/>
    </source>
</evidence>
<name>A0A8K0WXZ2_9HYPO</name>
<evidence type="ECO:0000313" key="4">
    <source>
        <dbReference type="EMBL" id="KAH7328351.1"/>
    </source>
</evidence>
<protein>
    <recommendedName>
        <fullName evidence="6">Required for respiratory growth protein 7, mitochondrial</fullName>
    </recommendedName>
</protein>
<comment type="caution">
    <text evidence="4">The sequence shown here is derived from an EMBL/GenBank/DDBJ whole genome shotgun (WGS) entry which is preliminary data.</text>
</comment>
<dbReference type="OrthoDB" id="20734at2759"/>
<evidence type="ECO:0000313" key="5">
    <source>
        <dbReference type="Proteomes" id="UP000813444"/>
    </source>
</evidence>
<dbReference type="InterPro" id="IPR018828">
    <property type="entry name" value="RRG7"/>
</dbReference>
<evidence type="ECO:0000256" key="2">
    <source>
        <dbReference type="ARBA" id="ARBA00023128"/>
    </source>
</evidence>
<reference evidence="4" key="1">
    <citation type="journal article" date="2021" name="Nat. Commun.">
        <title>Genetic determinants of endophytism in the Arabidopsis root mycobiome.</title>
        <authorList>
            <person name="Mesny F."/>
            <person name="Miyauchi S."/>
            <person name="Thiergart T."/>
            <person name="Pickel B."/>
            <person name="Atanasova L."/>
            <person name="Karlsson M."/>
            <person name="Huettel B."/>
            <person name="Barry K.W."/>
            <person name="Haridas S."/>
            <person name="Chen C."/>
            <person name="Bauer D."/>
            <person name="Andreopoulos W."/>
            <person name="Pangilinan J."/>
            <person name="LaButti K."/>
            <person name="Riley R."/>
            <person name="Lipzen A."/>
            <person name="Clum A."/>
            <person name="Drula E."/>
            <person name="Henrissat B."/>
            <person name="Kohler A."/>
            <person name="Grigoriev I.V."/>
            <person name="Martin F.M."/>
            <person name="Hacquard S."/>
        </authorList>
    </citation>
    <scope>NUCLEOTIDE SEQUENCE</scope>
    <source>
        <strain evidence="4">MPI-CAGE-CH-0235</strain>
    </source>
</reference>
<proteinExistence type="predicted"/>
<dbReference type="AlphaFoldDB" id="A0A8K0WXZ2"/>
<dbReference type="GO" id="GO:0005739">
    <property type="term" value="C:mitochondrion"/>
    <property type="evidence" value="ECO:0007669"/>
    <property type="project" value="UniProtKB-SubCell"/>
</dbReference>
<dbReference type="EMBL" id="JAGPNK010000001">
    <property type="protein sequence ID" value="KAH7328351.1"/>
    <property type="molecule type" value="Genomic_DNA"/>
</dbReference>